<gene>
    <name evidence="1" type="ORF">BGZ80_002791</name>
</gene>
<proteinExistence type="predicted"/>
<dbReference type="EMBL" id="JAAAID010001702">
    <property type="protein sequence ID" value="KAG0009058.1"/>
    <property type="molecule type" value="Genomic_DNA"/>
</dbReference>
<reference evidence="1" key="1">
    <citation type="journal article" date="2020" name="Fungal Divers.">
        <title>Resolving the Mortierellaceae phylogeny through synthesis of multi-gene phylogenetics and phylogenomics.</title>
        <authorList>
            <person name="Vandepol N."/>
            <person name="Liber J."/>
            <person name="Desiro A."/>
            <person name="Na H."/>
            <person name="Kennedy M."/>
            <person name="Barry K."/>
            <person name="Grigoriev I.V."/>
            <person name="Miller A.N."/>
            <person name="O'Donnell K."/>
            <person name="Stajich J.E."/>
            <person name="Bonito G."/>
        </authorList>
    </citation>
    <scope>NUCLEOTIDE SEQUENCE</scope>
    <source>
        <strain evidence="1">NRRL 2769</strain>
    </source>
</reference>
<accession>A0A9P6MPP8</accession>
<dbReference type="Proteomes" id="UP000703661">
    <property type="component" value="Unassembled WGS sequence"/>
</dbReference>
<organism evidence="1 2">
    <name type="scientific">Entomortierella chlamydospora</name>
    <dbReference type="NCBI Taxonomy" id="101097"/>
    <lineage>
        <taxon>Eukaryota</taxon>
        <taxon>Fungi</taxon>
        <taxon>Fungi incertae sedis</taxon>
        <taxon>Mucoromycota</taxon>
        <taxon>Mortierellomycotina</taxon>
        <taxon>Mortierellomycetes</taxon>
        <taxon>Mortierellales</taxon>
        <taxon>Mortierellaceae</taxon>
        <taxon>Entomortierella</taxon>
    </lineage>
</organism>
<protein>
    <submittedName>
        <fullName evidence="1">Uncharacterized protein</fullName>
    </submittedName>
</protein>
<sequence length="751" mass="86423">MNKAAKFIPEHIFRQFPDVEHIYVCDQYPVYGGNKNEHYISELTTQGHFSEMFALLFKNEPEIAARPQLNVNALSQDNDNPSPPSTPSSYLTHPAMYQALDVTEITVHIRQELRGLDLKSMVLVNRLWWKTFGPYLWENIYIDADPENDDRQVIFRNGLAVRCLTLSIYDPLDSRGVAGYVAEKCRNITQLHLKLFSPDLVIVDSKSKQERCGNDPQKIKRSFALKEESKTDLLDSLFAKLPYVSELTISFAHEGLQPEVLWCLKKLHRLRKLVINGGLRAGKKCILRKNWKCNWPLLMRVARECQFLESLTVAWESRRALDLVSEEEVFAGLGEIFNDMTTPPKDETTKTRISIPVSEQVQSLRWLHISDCEIHCSLLDIVYASCPNLRGVGFKSVKVTPIVLEENIEVLTSSCPLLRSFEFYDPPMSGDYKALLEGPLLNLSTLKVDIGIQTAQKFNGLGDLCRGVHSVTSLDLSNIYSYRYLMEIMVNMTGLTHLKLSGALFGEVARAQGDSGYGYVKSYFREDLSQELRLPAFACQDTLQSLDVTELELGSLKFHKLFFDRVQAMPQLRRLEISNRQVQDARIEETWTDPDEDPDLLNKDSFYPDKVIDPRLIVKRRQFNYRHFNLAYAHTKDRMRGPEGEEIHYRYFWAQHHNNGSDDDAALTAAVDAIPDKVFCLFPAVEFLYVYDDDFKRDYWNQEHYISEHIASALVRMMPKLKVMAYDKALGVGLRRVKQTYPHIIFDQIQT</sequence>
<keyword evidence="2" id="KW-1185">Reference proteome</keyword>
<name>A0A9P6MPP8_9FUNG</name>
<evidence type="ECO:0000313" key="2">
    <source>
        <dbReference type="Proteomes" id="UP000703661"/>
    </source>
</evidence>
<comment type="caution">
    <text evidence="1">The sequence shown here is derived from an EMBL/GenBank/DDBJ whole genome shotgun (WGS) entry which is preliminary data.</text>
</comment>
<evidence type="ECO:0000313" key="1">
    <source>
        <dbReference type="EMBL" id="KAG0009058.1"/>
    </source>
</evidence>
<dbReference type="Gene3D" id="3.80.10.10">
    <property type="entry name" value="Ribonuclease Inhibitor"/>
    <property type="match status" value="1"/>
</dbReference>
<dbReference type="AlphaFoldDB" id="A0A9P6MPP8"/>
<dbReference type="SUPFAM" id="SSF52047">
    <property type="entry name" value="RNI-like"/>
    <property type="match status" value="1"/>
</dbReference>
<dbReference type="InterPro" id="IPR032675">
    <property type="entry name" value="LRR_dom_sf"/>
</dbReference>